<evidence type="ECO:0000256" key="1">
    <source>
        <dbReference type="SAM" id="MobiDB-lite"/>
    </source>
</evidence>
<sequence>MVHGGDGDGLAGAHPLGVVGETAREVVVAAQHMGDAYGGVREGGVRREDRLGLTLALAVVAVEELRVVPGEVEVDGDRTRVEGVLAHRRGGVLVLVHLDRRRHQIPPGAAGEDAAGDRRLARGVADLVDDDVEGARAQRAFQGSLLIAVGDEMNGAGRRCRRTAVDDGDAVSGGHQPGDEPLPEIPVPANDAHFTHSTPPKESGRRNEPAKRAAESGRRNRP</sequence>
<feature type="region of interest" description="Disordered" evidence="1">
    <location>
        <begin position="165"/>
        <end position="222"/>
    </location>
</feature>
<reference evidence="2" key="1">
    <citation type="submission" date="2019-04" db="EMBL/GenBank/DDBJ databases">
        <title>Draft genome sequences of Streptomyces avermitilis MC3.</title>
        <authorList>
            <person name="Komaki H."/>
            <person name="Tamura T."/>
            <person name="Hosoyama A."/>
        </authorList>
    </citation>
    <scope>NUCLEOTIDE SEQUENCE</scope>
    <source>
        <strain evidence="2">MC3</strain>
    </source>
</reference>
<evidence type="ECO:0000313" key="2">
    <source>
        <dbReference type="EMBL" id="BBJ50630.1"/>
    </source>
</evidence>
<protein>
    <submittedName>
        <fullName evidence="2">Uncharacterized protein</fullName>
    </submittedName>
</protein>
<proteinExistence type="predicted"/>
<accession>A0A499VCP6</accession>
<dbReference type="AlphaFoldDB" id="A0A499VCP6"/>
<feature type="compositionally biased region" description="Basic and acidic residues" evidence="1">
    <location>
        <begin position="202"/>
        <end position="222"/>
    </location>
</feature>
<dbReference type="EMBL" id="AP019621">
    <property type="protein sequence ID" value="BBJ50630.1"/>
    <property type="molecule type" value="Genomic_DNA"/>
</dbReference>
<gene>
    <name evidence="2" type="ORF">SAVMC3_32590</name>
</gene>
<organism evidence="2">
    <name type="scientific">Streptomyces avermitilis</name>
    <dbReference type="NCBI Taxonomy" id="33903"/>
    <lineage>
        <taxon>Bacteria</taxon>
        <taxon>Bacillati</taxon>
        <taxon>Actinomycetota</taxon>
        <taxon>Actinomycetes</taxon>
        <taxon>Kitasatosporales</taxon>
        <taxon>Streptomycetaceae</taxon>
        <taxon>Streptomyces</taxon>
    </lineage>
</organism>
<name>A0A499VCP6_STRAX</name>